<feature type="transmembrane region" description="Helical" evidence="6">
    <location>
        <begin position="57"/>
        <end position="78"/>
    </location>
</feature>
<evidence type="ECO:0000256" key="3">
    <source>
        <dbReference type="ARBA" id="ARBA00022692"/>
    </source>
</evidence>
<feature type="transmembrane region" description="Helical" evidence="6">
    <location>
        <begin position="155"/>
        <end position="176"/>
    </location>
</feature>
<feature type="transmembrane region" description="Helical" evidence="6">
    <location>
        <begin position="294"/>
        <end position="314"/>
    </location>
</feature>
<dbReference type="EMBL" id="SMTL01000008">
    <property type="protein sequence ID" value="TDK30355.1"/>
    <property type="molecule type" value="Genomic_DNA"/>
</dbReference>
<dbReference type="OrthoDB" id="9768783at2"/>
<dbReference type="InterPro" id="IPR024671">
    <property type="entry name" value="Atg22-like"/>
</dbReference>
<evidence type="ECO:0000313" key="8">
    <source>
        <dbReference type="Proteomes" id="UP000295238"/>
    </source>
</evidence>
<keyword evidence="8" id="KW-1185">Reference proteome</keyword>
<gene>
    <name evidence="7" type="ORF">E2F50_21225</name>
</gene>
<keyword evidence="2" id="KW-0813">Transport</keyword>
<dbReference type="PANTHER" id="PTHR23519:SF1">
    <property type="entry name" value="AUTOPHAGY-RELATED PROTEIN 22"/>
    <property type="match status" value="1"/>
</dbReference>
<feature type="transmembrane region" description="Helical" evidence="6">
    <location>
        <begin position="434"/>
        <end position="455"/>
    </location>
</feature>
<feature type="transmembrane region" description="Helical" evidence="6">
    <location>
        <begin position="114"/>
        <end position="134"/>
    </location>
</feature>
<keyword evidence="5 6" id="KW-0472">Membrane</keyword>
<dbReference type="InterPro" id="IPR036259">
    <property type="entry name" value="MFS_trans_sf"/>
</dbReference>
<dbReference type="PANTHER" id="PTHR23519">
    <property type="entry name" value="AUTOPHAGY-RELATED PROTEIN 22"/>
    <property type="match status" value="1"/>
</dbReference>
<dbReference type="Gene3D" id="1.20.1250.20">
    <property type="entry name" value="MFS general substrate transporter like domains"/>
    <property type="match status" value="2"/>
</dbReference>
<feature type="transmembrane region" description="Helical" evidence="6">
    <location>
        <begin position="321"/>
        <end position="349"/>
    </location>
</feature>
<dbReference type="AlphaFoldDB" id="A0A4R5U7L7"/>
<name>A0A4R5U7L7_9HYPH</name>
<keyword evidence="3 6" id="KW-0812">Transmembrane</keyword>
<feature type="transmembrane region" description="Helical" evidence="6">
    <location>
        <begin position="403"/>
        <end position="428"/>
    </location>
</feature>
<feature type="transmembrane region" description="Helical" evidence="6">
    <location>
        <begin position="270"/>
        <end position="288"/>
    </location>
</feature>
<evidence type="ECO:0000256" key="1">
    <source>
        <dbReference type="ARBA" id="ARBA00004127"/>
    </source>
</evidence>
<keyword evidence="4 6" id="KW-1133">Transmembrane helix</keyword>
<comment type="subcellular location">
    <subcellularLocation>
        <location evidence="1">Endomembrane system</location>
        <topology evidence="1">Multi-pass membrane protein</topology>
    </subcellularLocation>
</comment>
<feature type="transmembrane region" description="Helical" evidence="6">
    <location>
        <begin position="21"/>
        <end position="45"/>
    </location>
</feature>
<evidence type="ECO:0000313" key="7">
    <source>
        <dbReference type="EMBL" id="TDK30355.1"/>
    </source>
</evidence>
<sequence length="469" mass="50078">MADLQTEDVPVRSTRRGIWGWMLFDWAAQPFFTVVTTFIFGPYFVSRLSEDPVSAQAAWSNMATISSLVIAVFSPLLGSVADYSGPKKPWIAFFALVKIVCVAALWVAAPGSPIIWPMIFMIFASIAAEFSSVFNDSMMPRLVGKAEVGRVSNTAWGLGYLGGMIVLIAVVALLSANPDTGLTLIGIPPLFGLDPHLGEDARITGPISAVWYLLFILPMFFFTPDAKRGLPLAASVRAGLQQVGGTLRELRQRAGIARFLIARMLYQDGVNGLLILGGAFAAGMFGWATIEIGIYGIILNIVAIFGCILAGWLDRLLGSKVVVVMSLSALMAATLGIVSTGPGFVFFGLMPLPLDDSGGLFGTAAEKAYVLFGLLIGIAFGPVQASSRSYLARSVSLSEAGRYFGIYALSGRATSFLATLLFSAVTYLTGSARYGMATLMIFLTLGLVLLITTPYPADRLPKRLKDTDG</sequence>
<evidence type="ECO:0000256" key="6">
    <source>
        <dbReference type="SAM" id="Phobius"/>
    </source>
</evidence>
<organism evidence="7 8">
    <name type="scientific">Rhizobium deserti</name>
    <dbReference type="NCBI Taxonomy" id="2547961"/>
    <lineage>
        <taxon>Bacteria</taxon>
        <taxon>Pseudomonadati</taxon>
        <taxon>Pseudomonadota</taxon>
        <taxon>Alphaproteobacteria</taxon>
        <taxon>Hyphomicrobiales</taxon>
        <taxon>Rhizobiaceae</taxon>
        <taxon>Rhizobium/Agrobacterium group</taxon>
        <taxon>Rhizobium</taxon>
    </lineage>
</organism>
<comment type="caution">
    <text evidence="7">The sequence shown here is derived from an EMBL/GenBank/DDBJ whole genome shotgun (WGS) entry which is preliminary data.</text>
</comment>
<dbReference type="RefSeq" id="WP_133318185.1">
    <property type="nucleotide sequence ID" value="NZ_SMTL01000008.1"/>
</dbReference>
<accession>A0A4R5U7L7</accession>
<feature type="transmembrane region" description="Helical" evidence="6">
    <location>
        <begin position="90"/>
        <end position="108"/>
    </location>
</feature>
<feature type="transmembrane region" description="Helical" evidence="6">
    <location>
        <begin position="203"/>
        <end position="222"/>
    </location>
</feature>
<reference evidence="7 8" key="1">
    <citation type="submission" date="2019-03" db="EMBL/GenBank/DDBJ databases">
        <title>Rhizobium sp. nov., an bacterium isolated from biocrust in Mu Us Desert.</title>
        <authorList>
            <person name="Lixiong L."/>
        </authorList>
    </citation>
    <scope>NUCLEOTIDE SEQUENCE [LARGE SCALE GENOMIC DNA]</scope>
    <source>
        <strain evidence="7 8">SPY-1</strain>
    </source>
</reference>
<protein>
    <submittedName>
        <fullName evidence="7">MFS transporter</fullName>
    </submittedName>
</protein>
<dbReference type="GO" id="GO:0012505">
    <property type="term" value="C:endomembrane system"/>
    <property type="evidence" value="ECO:0007669"/>
    <property type="project" value="UniProtKB-SubCell"/>
</dbReference>
<proteinExistence type="predicted"/>
<evidence type="ECO:0000256" key="2">
    <source>
        <dbReference type="ARBA" id="ARBA00022448"/>
    </source>
</evidence>
<dbReference type="SUPFAM" id="SSF103473">
    <property type="entry name" value="MFS general substrate transporter"/>
    <property type="match status" value="1"/>
</dbReference>
<dbReference type="Proteomes" id="UP000295238">
    <property type="component" value="Unassembled WGS sequence"/>
</dbReference>
<evidence type="ECO:0000256" key="5">
    <source>
        <dbReference type="ARBA" id="ARBA00023136"/>
    </source>
</evidence>
<dbReference type="Pfam" id="PF11700">
    <property type="entry name" value="ATG22"/>
    <property type="match status" value="1"/>
</dbReference>
<feature type="transmembrane region" description="Helical" evidence="6">
    <location>
        <begin position="369"/>
        <end position="391"/>
    </location>
</feature>
<dbReference type="InterPro" id="IPR050495">
    <property type="entry name" value="ATG22/LtaA_families"/>
</dbReference>
<evidence type="ECO:0000256" key="4">
    <source>
        <dbReference type="ARBA" id="ARBA00022989"/>
    </source>
</evidence>